<dbReference type="Pfam" id="PF01694">
    <property type="entry name" value="Rhomboid"/>
    <property type="match status" value="1"/>
</dbReference>
<sequence length="330" mass="37724">MRDFSQRVYEFLSSTQGFYMQQYYSNFYKEDRWIAIKDLEEGIYAVIISKDSNEDIDYDEAFRYLSSLGKRFLLNSIVFVQGDYIRGDNQGRSKLIYNINSMEVMHYDEECRPLKECLEIINKEKVSVNNKKRILGIFRESPVTSILILINVIIFIITAMVSKSMVDINTRVLIEFGAKVNYLINQGEVWRLITSAFLHGGIMHIAFNMYSLFIVGTVVEKIYGWKKYLSIYLFSSITSSLLGYILGPNMISVGASGAIFGILGAFLWFALREKKHLQRGVLGNIIAVIILNLYIGFTSSSIDNLGHIGGFIGGFLLSIPFYRSKKHNIN</sequence>
<evidence type="ECO:0000313" key="9">
    <source>
        <dbReference type="EMBL" id="MBY0756194.1"/>
    </source>
</evidence>
<evidence type="ECO:0000256" key="3">
    <source>
        <dbReference type="ARBA" id="ARBA00022692"/>
    </source>
</evidence>
<evidence type="ECO:0000256" key="7">
    <source>
        <dbReference type="SAM" id="Phobius"/>
    </source>
</evidence>
<dbReference type="PANTHER" id="PTHR43731:SF14">
    <property type="entry name" value="PRESENILIN-ASSOCIATED RHOMBOID-LIKE PROTEIN, MITOCHONDRIAL"/>
    <property type="match status" value="1"/>
</dbReference>
<name>A0ABS7KZF8_CLOSR</name>
<comment type="similarity">
    <text evidence="2">Belongs to the peptidase S54 family.</text>
</comment>
<protein>
    <submittedName>
        <fullName evidence="9">Rhomboid family intramembrane serine protease</fullName>
    </submittedName>
</protein>
<evidence type="ECO:0000256" key="6">
    <source>
        <dbReference type="ARBA" id="ARBA00023136"/>
    </source>
</evidence>
<dbReference type="Gene3D" id="1.20.1540.10">
    <property type="entry name" value="Rhomboid-like"/>
    <property type="match status" value="1"/>
</dbReference>
<reference evidence="9 10" key="1">
    <citation type="journal article" date="2021" name="Cell Host Microbe">
        <title>in vivo commensal control of Clostridioides difficile virulence.</title>
        <authorList>
            <person name="Girinathan B.P."/>
            <person name="Dibenedetto N."/>
            <person name="Worley J.N."/>
            <person name="Peltier J."/>
            <person name="Arrieta-Ortiz M.L."/>
            <person name="Rupa Christinal Immanuel S."/>
            <person name="Lavin R."/>
            <person name="Delaney M.L."/>
            <person name="Cummins C."/>
            <person name="Hoffmann M."/>
            <person name="Luo Y."/>
            <person name="Gonzalez-Escalona N."/>
            <person name="Allard M."/>
            <person name="Onderdonk A.B."/>
            <person name="Gerber G.K."/>
            <person name="Sonenshein A.L."/>
            <person name="Baliga N."/>
            <person name="Dupuy B."/>
            <person name="Bry L."/>
        </authorList>
    </citation>
    <scope>NUCLEOTIDE SEQUENCE [LARGE SCALE GENOMIC DNA]</scope>
    <source>
        <strain evidence="9 10">DSM 599</strain>
    </source>
</reference>
<proteinExistence type="inferred from homology"/>
<feature type="transmembrane region" description="Helical" evidence="7">
    <location>
        <begin position="141"/>
        <end position="161"/>
    </location>
</feature>
<dbReference type="RefSeq" id="WP_221861466.1">
    <property type="nucleotide sequence ID" value="NZ_JAIKTU010000009.1"/>
</dbReference>
<accession>A0ABS7KZF8</accession>
<keyword evidence="3 7" id="KW-0812">Transmembrane</keyword>
<evidence type="ECO:0000313" key="10">
    <source>
        <dbReference type="Proteomes" id="UP001299068"/>
    </source>
</evidence>
<dbReference type="GO" id="GO:0008233">
    <property type="term" value="F:peptidase activity"/>
    <property type="evidence" value="ECO:0007669"/>
    <property type="project" value="UniProtKB-KW"/>
</dbReference>
<gene>
    <name evidence="9" type="ORF">K5V21_12135</name>
</gene>
<feature type="transmembrane region" description="Helical" evidence="7">
    <location>
        <begin position="228"/>
        <end position="245"/>
    </location>
</feature>
<feature type="transmembrane region" description="Helical" evidence="7">
    <location>
        <begin position="305"/>
        <end position="322"/>
    </location>
</feature>
<dbReference type="GO" id="GO:0006508">
    <property type="term" value="P:proteolysis"/>
    <property type="evidence" value="ECO:0007669"/>
    <property type="project" value="UniProtKB-KW"/>
</dbReference>
<feature type="transmembrane region" description="Helical" evidence="7">
    <location>
        <begin position="251"/>
        <end position="269"/>
    </location>
</feature>
<evidence type="ECO:0000256" key="1">
    <source>
        <dbReference type="ARBA" id="ARBA00004141"/>
    </source>
</evidence>
<feature type="transmembrane region" description="Helical" evidence="7">
    <location>
        <begin position="196"/>
        <end position="216"/>
    </location>
</feature>
<feature type="transmembrane region" description="Helical" evidence="7">
    <location>
        <begin position="281"/>
        <end position="299"/>
    </location>
</feature>
<keyword evidence="5 7" id="KW-1133">Transmembrane helix</keyword>
<dbReference type="InterPro" id="IPR050925">
    <property type="entry name" value="Rhomboid_protease_S54"/>
</dbReference>
<evidence type="ECO:0000256" key="5">
    <source>
        <dbReference type="ARBA" id="ARBA00022989"/>
    </source>
</evidence>
<dbReference type="Proteomes" id="UP001299068">
    <property type="component" value="Unassembled WGS sequence"/>
</dbReference>
<evidence type="ECO:0000256" key="2">
    <source>
        <dbReference type="ARBA" id="ARBA00009045"/>
    </source>
</evidence>
<dbReference type="InterPro" id="IPR022764">
    <property type="entry name" value="Peptidase_S54_rhomboid_dom"/>
</dbReference>
<comment type="caution">
    <text evidence="9">The sequence shown here is derived from an EMBL/GenBank/DDBJ whole genome shotgun (WGS) entry which is preliminary data.</text>
</comment>
<keyword evidence="6 7" id="KW-0472">Membrane</keyword>
<dbReference type="PANTHER" id="PTHR43731">
    <property type="entry name" value="RHOMBOID PROTEASE"/>
    <property type="match status" value="1"/>
</dbReference>
<evidence type="ECO:0000259" key="8">
    <source>
        <dbReference type="Pfam" id="PF01694"/>
    </source>
</evidence>
<evidence type="ECO:0000256" key="4">
    <source>
        <dbReference type="ARBA" id="ARBA00022801"/>
    </source>
</evidence>
<organism evidence="9 10">
    <name type="scientific">Clostridium sardiniense</name>
    <name type="common">Clostridium absonum</name>
    <dbReference type="NCBI Taxonomy" id="29369"/>
    <lineage>
        <taxon>Bacteria</taxon>
        <taxon>Bacillati</taxon>
        <taxon>Bacillota</taxon>
        <taxon>Clostridia</taxon>
        <taxon>Eubacteriales</taxon>
        <taxon>Clostridiaceae</taxon>
        <taxon>Clostridium</taxon>
    </lineage>
</organism>
<keyword evidence="10" id="KW-1185">Reference proteome</keyword>
<keyword evidence="4" id="KW-0378">Hydrolase</keyword>
<feature type="domain" description="Peptidase S54 rhomboid" evidence="8">
    <location>
        <begin position="187"/>
        <end position="322"/>
    </location>
</feature>
<dbReference type="SUPFAM" id="SSF144091">
    <property type="entry name" value="Rhomboid-like"/>
    <property type="match status" value="1"/>
</dbReference>
<comment type="subcellular location">
    <subcellularLocation>
        <location evidence="1">Membrane</location>
        <topology evidence="1">Multi-pass membrane protein</topology>
    </subcellularLocation>
</comment>
<dbReference type="InterPro" id="IPR035952">
    <property type="entry name" value="Rhomboid-like_sf"/>
</dbReference>
<keyword evidence="9" id="KW-0645">Protease</keyword>
<dbReference type="EMBL" id="JAIKTU010000009">
    <property type="protein sequence ID" value="MBY0756194.1"/>
    <property type="molecule type" value="Genomic_DNA"/>
</dbReference>